<dbReference type="PANTHER" id="PTHR30061">
    <property type="entry name" value="MALTOSE-BINDING PERIPLASMIC PROTEIN"/>
    <property type="match status" value="1"/>
</dbReference>
<dbReference type="AlphaFoldDB" id="A0A8J3IHJ6"/>
<keyword evidence="5" id="KW-1185">Reference proteome</keyword>
<sequence>MLSKQNEISRRDAVKILGAGTISLGLLASCGTSTTSSSGKPQGNVTVWYYPFGDGVEQLYAQFVKEFQKEYPDIKVKMQLQPWDNRNPKILSAIAAGQGPDVFYITTDPLIRFAEAHAIAPLDDQLPKGLWDGIVKSAADEVTYKGSHWYLPLWHELPVWMYVPSLFEEIGWDPKKPPATWDDMRQVCEKAQQKNLAGWGYNAASVTLNDTFYPFLYQAGGRPFSPDGKHAAFNDPAGVEALSFIADLFKNNWSPKAYMSPMSTSNESPFFQKKQIVSIQYKQNTLTNALKNFSSLNVQVTPVLKHKEQWGFGALAGWAMSSNAQNKEAAAAWLSFLARPEITQRHCESIGDMPVVQKATTTIFQNAPMLKALNVELPYTFGEQKNKYGRDIMPLVIPEIQAAIIGQKTPKQALDAAASKVDALLAKG</sequence>
<evidence type="ECO:0000256" key="3">
    <source>
        <dbReference type="ARBA" id="ARBA00022729"/>
    </source>
</evidence>
<keyword evidence="2" id="KW-0813">Transport</keyword>
<comment type="similarity">
    <text evidence="1">Belongs to the bacterial solute-binding protein 1 family.</text>
</comment>
<dbReference type="GO" id="GO:0042956">
    <property type="term" value="P:maltodextrin transmembrane transport"/>
    <property type="evidence" value="ECO:0007669"/>
    <property type="project" value="TreeGrafter"/>
</dbReference>
<dbReference type="EMBL" id="BNJK01000001">
    <property type="protein sequence ID" value="GHO90376.1"/>
    <property type="molecule type" value="Genomic_DNA"/>
</dbReference>
<evidence type="ECO:0000256" key="2">
    <source>
        <dbReference type="ARBA" id="ARBA00022448"/>
    </source>
</evidence>
<dbReference type="GO" id="GO:1901982">
    <property type="term" value="F:maltose binding"/>
    <property type="evidence" value="ECO:0007669"/>
    <property type="project" value="TreeGrafter"/>
</dbReference>
<accession>A0A8J3IHJ6</accession>
<evidence type="ECO:0000313" key="4">
    <source>
        <dbReference type="EMBL" id="GHO90376.1"/>
    </source>
</evidence>
<dbReference type="Gene3D" id="3.40.190.10">
    <property type="entry name" value="Periplasmic binding protein-like II"/>
    <property type="match status" value="1"/>
</dbReference>
<comment type="caution">
    <text evidence="4">The sequence shown here is derived from an EMBL/GenBank/DDBJ whole genome shotgun (WGS) entry which is preliminary data.</text>
</comment>
<gene>
    <name evidence="4" type="ORF">KSF_004240</name>
</gene>
<reference evidence="4" key="1">
    <citation type="submission" date="2020-10" db="EMBL/GenBank/DDBJ databases">
        <title>Taxonomic study of unclassified bacteria belonging to the class Ktedonobacteria.</title>
        <authorList>
            <person name="Yabe S."/>
            <person name="Wang C.M."/>
            <person name="Zheng Y."/>
            <person name="Sakai Y."/>
            <person name="Cavaletti L."/>
            <person name="Monciardini P."/>
            <person name="Donadio S."/>
        </authorList>
    </citation>
    <scope>NUCLEOTIDE SEQUENCE</scope>
    <source>
        <strain evidence="4">ID150040</strain>
    </source>
</reference>
<dbReference type="RefSeq" id="WP_220201346.1">
    <property type="nucleotide sequence ID" value="NZ_BNJK01000001.1"/>
</dbReference>
<evidence type="ECO:0000313" key="5">
    <source>
        <dbReference type="Proteomes" id="UP000597444"/>
    </source>
</evidence>
<dbReference type="GO" id="GO:0015768">
    <property type="term" value="P:maltose transport"/>
    <property type="evidence" value="ECO:0007669"/>
    <property type="project" value="TreeGrafter"/>
</dbReference>
<dbReference type="Pfam" id="PF01547">
    <property type="entry name" value="SBP_bac_1"/>
    <property type="match status" value="1"/>
</dbReference>
<dbReference type="PANTHER" id="PTHR30061:SF50">
    <property type="entry name" value="MALTOSE_MALTODEXTRIN-BINDING PERIPLASMIC PROTEIN"/>
    <property type="match status" value="1"/>
</dbReference>
<proteinExistence type="inferred from homology"/>
<dbReference type="Proteomes" id="UP000597444">
    <property type="component" value="Unassembled WGS sequence"/>
</dbReference>
<dbReference type="GO" id="GO:0055052">
    <property type="term" value="C:ATP-binding cassette (ABC) transporter complex, substrate-binding subunit-containing"/>
    <property type="evidence" value="ECO:0007669"/>
    <property type="project" value="TreeGrafter"/>
</dbReference>
<dbReference type="SUPFAM" id="SSF53850">
    <property type="entry name" value="Periplasmic binding protein-like II"/>
    <property type="match status" value="1"/>
</dbReference>
<dbReference type="InterPro" id="IPR006059">
    <property type="entry name" value="SBP"/>
</dbReference>
<protein>
    <submittedName>
        <fullName evidence="4">Sugar ABC transporter substrate-binding protein</fullName>
    </submittedName>
</protein>
<keyword evidence="3" id="KW-0732">Signal</keyword>
<organism evidence="4 5">
    <name type="scientific">Reticulibacter mediterranei</name>
    <dbReference type="NCBI Taxonomy" id="2778369"/>
    <lineage>
        <taxon>Bacteria</taxon>
        <taxon>Bacillati</taxon>
        <taxon>Chloroflexota</taxon>
        <taxon>Ktedonobacteria</taxon>
        <taxon>Ktedonobacterales</taxon>
        <taxon>Reticulibacteraceae</taxon>
        <taxon>Reticulibacter</taxon>
    </lineage>
</organism>
<dbReference type="PROSITE" id="PS51257">
    <property type="entry name" value="PROKAR_LIPOPROTEIN"/>
    <property type="match status" value="1"/>
</dbReference>
<evidence type="ECO:0000256" key="1">
    <source>
        <dbReference type="ARBA" id="ARBA00008520"/>
    </source>
</evidence>
<name>A0A8J3IHJ6_9CHLR</name>